<dbReference type="Proteomes" id="UP001231924">
    <property type="component" value="Unassembled WGS sequence"/>
</dbReference>
<name>A0ABT7MF25_9PSEU</name>
<dbReference type="InterPro" id="IPR008256">
    <property type="entry name" value="Peptidase_S1B"/>
</dbReference>
<evidence type="ECO:0000313" key="9">
    <source>
        <dbReference type="EMBL" id="MDL5159041.1"/>
    </source>
</evidence>
<dbReference type="PANTHER" id="PTHR15462">
    <property type="entry name" value="SERINE PROTEASE"/>
    <property type="match status" value="1"/>
</dbReference>
<evidence type="ECO:0000256" key="6">
    <source>
        <dbReference type="RuleBase" id="RU004296"/>
    </source>
</evidence>
<dbReference type="RefSeq" id="WP_286055611.1">
    <property type="nucleotide sequence ID" value="NZ_JASVWF010000006.1"/>
</dbReference>
<dbReference type="Gene3D" id="2.40.10.10">
    <property type="entry name" value="Trypsin-like serine proteases"/>
    <property type="match status" value="2"/>
</dbReference>
<reference evidence="9 10" key="1">
    <citation type="submission" date="2023-06" db="EMBL/GenBank/DDBJ databases">
        <title>Actinomycetospora Odt1-22.</title>
        <authorList>
            <person name="Supong K."/>
        </authorList>
    </citation>
    <scope>NUCLEOTIDE SEQUENCE [LARGE SCALE GENOMIC DNA]</scope>
    <source>
        <strain evidence="9 10">Odt1-22</strain>
    </source>
</reference>
<accession>A0ABT7MF25</accession>
<keyword evidence="10" id="KW-1185">Reference proteome</keyword>
<sequence>MSETISMATEESAPVISELSSPVLATDSVGEDTWASEGSLPTEPMRPPTGPDARTPSTYIDPGLSYHLVEEPGHPTRYRITDVGSETRVVEASPFEVAAGVDNRVRITNTTSWPWSVHAHLIITYPDGNRYIGSATMVNRHHAITAGHVVYSKANGGWATSIQVNAAQNDGTTPYGVAWATRMFSFTGWTTNGNRDWDMGMLVLNQDLGNRTGWMGLIWTGDGNLQNHQITVAGYPGDKGGQQLWAATAPVVTVTADQLRYNAYTKGGDSGAGVFGLWSGISGEHVCADHVAGPNGVPNTGCRITGTKGDRIVKEWFPA</sequence>
<gene>
    <name evidence="9" type="ORF">QRT03_23945</name>
</gene>
<evidence type="ECO:0000256" key="5">
    <source>
        <dbReference type="ARBA" id="ARBA00022825"/>
    </source>
</evidence>
<evidence type="ECO:0000256" key="3">
    <source>
        <dbReference type="ARBA" id="ARBA00022729"/>
    </source>
</evidence>
<comment type="similarity">
    <text evidence="1 6">Belongs to the peptidase S1B family.</text>
</comment>
<dbReference type="InterPro" id="IPR043504">
    <property type="entry name" value="Peptidase_S1_PA_chymotrypsin"/>
</dbReference>
<comment type="caution">
    <text evidence="9">The sequence shown here is derived from an EMBL/GenBank/DDBJ whole genome shotgun (WGS) entry which is preliminary data.</text>
</comment>
<evidence type="ECO:0000256" key="4">
    <source>
        <dbReference type="ARBA" id="ARBA00022801"/>
    </source>
</evidence>
<evidence type="ECO:0000256" key="2">
    <source>
        <dbReference type="ARBA" id="ARBA00022670"/>
    </source>
</evidence>
<keyword evidence="4 6" id="KW-0378">Hydrolase</keyword>
<feature type="region of interest" description="Disordered" evidence="7">
    <location>
        <begin position="1"/>
        <end position="57"/>
    </location>
</feature>
<dbReference type="InterPro" id="IPR050966">
    <property type="entry name" value="Glutamyl_endopeptidase"/>
</dbReference>
<dbReference type="PRINTS" id="PR00839">
    <property type="entry name" value="V8PROTEASE"/>
</dbReference>
<evidence type="ECO:0000313" key="10">
    <source>
        <dbReference type="Proteomes" id="UP001231924"/>
    </source>
</evidence>
<dbReference type="InterPro" id="IPR001254">
    <property type="entry name" value="Trypsin_dom"/>
</dbReference>
<dbReference type="InterPro" id="IPR009003">
    <property type="entry name" value="Peptidase_S1_PA"/>
</dbReference>
<dbReference type="PANTHER" id="PTHR15462:SF8">
    <property type="entry name" value="SERINE PROTEASE"/>
    <property type="match status" value="1"/>
</dbReference>
<dbReference type="SUPFAM" id="SSF50494">
    <property type="entry name" value="Trypsin-like serine proteases"/>
    <property type="match status" value="1"/>
</dbReference>
<evidence type="ECO:0000259" key="8">
    <source>
        <dbReference type="Pfam" id="PF00089"/>
    </source>
</evidence>
<feature type="domain" description="Peptidase S1" evidence="8">
    <location>
        <begin position="109"/>
        <end position="264"/>
    </location>
</feature>
<proteinExistence type="inferred from homology"/>
<evidence type="ECO:0000256" key="1">
    <source>
        <dbReference type="ARBA" id="ARBA00008764"/>
    </source>
</evidence>
<keyword evidence="2 6" id="KW-0645">Protease</keyword>
<evidence type="ECO:0000256" key="7">
    <source>
        <dbReference type="SAM" id="MobiDB-lite"/>
    </source>
</evidence>
<dbReference type="EMBL" id="JASVWF010000006">
    <property type="protein sequence ID" value="MDL5159041.1"/>
    <property type="molecule type" value="Genomic_DNA"/>
</dbReference>
<protein>
    <recommendedName>
        <fullName evidence="6">Serine protease</fullName>
        <ecNumber evidence="6">3.4.21.-</ecNumber>
    </recommendedName>
</protein>
<dbReference type="EC" id="3.4.21.-" evidence="6"/>
<keyword evidence="5 6" id="KW-0720">Serine protease</keyword>
<dbReference type="GO" id="GO:0016787">
    <property type="term" value="F:hydrolase activity"/>
    <property type="evidence" value="ECO:0007669"/>
    <property type="project" value="UniProtKB-KW"/>
</dbReference>
<dbReference type="Pfam" id="PF00089">
    <property type="entry name" value="Trypsin"/>
    <property type="match status" value="1"/>
</dbReference>
<organism evidence="9 10">
    <name type="scientific">Actinomycetospora termitidis</name>
    <dbReference type="NCBI Taxonomy" id="3053470"/>
    <lineage>
        <taxon>Bacteria</taxon>
        <taxon>Bacillati</taxon>
        <taxon>Actinomycetota</taxon>
        <taxon>Actinomycetes</taxon>
        <taxon>Pseudonocardiales</taxon>
        <taxon>Pseudonocardiaceae</taxon>
        <taxon>Actinomycetospora</taxon>
    </lineage>
</organism>
<keyword evidence="3" id="KW-0732">Signal</keyword>